<protein>
    <submittedName>
        <fullName evidence="1">Uncharacterized protein</fullName>
    </submittedName>
</protein>
<name>A0ABU4SNC8_9GAMM</name>
<dbReference type="Proteomes" id="UP001271640">
    <property type="component" value="Unassembled WGS sequence"/>
</dbReference>
<sequence>MEYTFNIFEETDEKNHNHYLVFDSFNTCLGYFNNIDLAYGLINIYLRYLEEIYENSSHFKLKRQIAQVSDEIKKRNNKKLDEIVYIEGITTSLHYIEINKEKEFLFTEKHKLFSTILTLLNEKNFKLVFNSEDINTLHKRFLSTLIEEKYTNGSMVETLKNALSDKFEENDLANYFPFLFQKNEIDNELIESIKPPKSGS</sequence>
<organism evidence="1 2">
    <name type="scientific">Xenorhabdus littoralis</name>
    <dbReference type="NCBI Taxonomy" id="2582835"/>
    <lineage>
        <taxon>Bacteria</taxon>
        <taxon>Pseudomonadati</taxon>
        <taxon>Pseudomonadota</taxon>
        <taxon>Gammaproteobacteria</taxon>
        <taxon>Enterobacterales</taxon>
        <taxon>Morganellaceae</taxon>
        <taxon>Xenorhabdus</taxon>
    </lineage>
</organism>
<reference evidence="2" key="1">
    <citation type="journal article" date="2024" name="Toxins">
        <title>Genome Sequence Analysis of Native Xenorhabdus Strains Isolated from Entomopathogenic Nematodes in Argentina.</title>
        <authorList>
            <person name="Palma L."/>
            <person name="Frizzo L."/>
            <person name="Kaiser S."/>
            <person name="Berry C."/>
            <person name="Caballero P."/>
            <person name="Bode H.B."/>
            <person name="Del Valle E.E."/>
        </authorList>
    </citation>
    <scope>NUCLEOTIDE SEQUENCE [LARGE SCALE GENOMIC DNA]</scope>
    <source>
        <strain evidence="2">Reich</strain>
    </source>
</reference>
<dbReference type="RefSeq" id="WP_319926867.1">
    <property type="nucleotide sequence ID" value="NZ_VCDP01000053.1"/>
</dbReference>
<proteinExistence type="predicted"/>
<comment type="caution">
    <text evidence="1">The sequence shown here is derived from an EMBL/GenBank/DDBJ whole genome shotgun (WGS) entry which is preliminary data.</text>
</comment>
<evidence type="ECO:0000313" key="2">
    <source>
        <dbReference type="Proteomes" id="UP001271640"/>
    </source>
</evidence>
<evidence type="ECO:0000313" key="1">
    <source>
        <dbReference type="EMBL" id="MDX8000158.1"/>
    </source>
</evidence>
<gene>
    <name evidence="1" type="ORF">FE394_13320</name>
</gene>
<accession>A0ABU4SNC8</accession>
<dbReference type="EMBL" id="VCDP01000053">
    <property type="protein sequence ID" value="MDX8000158.1"/>
    <property type="molecule type" value="Genomic_DNA"/>
</dbReference>
<keyword evidence="2" id="KW-1185">Reference proteome</keyword>